<dbReference type="AlphaFoldDB" id="A0AAW2USV6"/>
<dbReference type="PROSITE" id="PS50082">
    <property type="entry name" value="WD_REPEATS_2"/>
    <property type="match status" value="1"/>
</dbReference>
<dbReference type="PANTHER" id="PTHR14344">
    <property type="entry name" value="WD REPEAT PROTEIN"/>
    <property type="match status" value="1"/>
</dbReference>
<dbReference type="EMBL" id="JACGWJ010000005">
    <property type="protein sequence ID" value="KAL0420179.1"/>
    <property type="molecule type" value="Genomic_DNA"/>
</dbReference>
<evidence type="ECO:0000256" key="6">
    <source>
        <dbReference type="ARBA" id="ARBA00038255"/>
    </source>
</evidence>
<comment type="subcellular location">
    <subcellularLocation>
        <location evidence="1">Cytoplasm</location>
    </subcellularLocation>
</comment>
<comment type="caution">
    <text evidence="8">The sequence shown here is derived from an EMBL/GenBank/DDBJ whole genome shotgun (WGS) entry which is preliminary data.</text>
</comment>
<evidence type="ECO:0000256" key="2">
    <source>
        <dbReference type="ARBA" id="ARBA00022490"/>
    </source>
</evidence>
<dbReference type="SMART" id="SM00320">
    <property type="entry name" value="WD40"/>
    <property type="match status" value="9"/>
</dbReference>
<gene>
    <name evidence="8" type="ORF">Sradi_1431400</name>
</gene>
<dbReference type="Pfam" id="PF00400">
    <property type="entry name" value="WD40"/>
    <property type="match status" value="2"/>
</dbReference>
<dbReference type="PANTHER" id="PTHR14344:SF3">
    <property type="entry name" value="WD REPEAT-CONTAINING PROTEIN 6"/>
    <property type="match status" value="1"/>
</dbReference>
<dbReference type="InterPro" id="IPR015943">
    <property type="entry name" value="WD40/YVTN_repeat-like_dom_sf"/>
</dbReference>
<keyword evidence="3 7" id="KW-0853">WD repeat</keyword>
<evidence type="ECO:0000256" key="4">
    <source>
        <dbReference type="ARBA" id="ARBA00022694"/>
    </source>
</evidence>
<organism evidence="8">
    <name type="scientific">Sesamum radiatum</name>
    <name type="common">Black benniseed</name>
    <dbReference type="NCBI Taxonomy" id="300843"/>
    <lineage>
        <taxon>Eukaryota</taxon>
        <taxon>Viridiplantae</taxon>
        <taxon>Streptophyta</taxon>
        <taxon>Embryophyta</taxon>
        <taxon>Tracheophyta</taxon>
        <taxon>Spermatophyta</taxon>
        <taxon>Magnoliopsida</taxon>
        <taxon>eudicotyledons</taxon>
        <taxon>Gunneridae</taxon>
        <taxon>Pentapetalae</taxon>
        <taxon>asterids</taxon>
        <taxon>lamiids</taxon>
        <taxon>Lamiales</taxon>
        <taxon>Pedaliaceae</taxon>
        <taxon>Sesamum</taxon>
    </lineage>
</organism>
<keyword evidence="5" id="KW-0677">Repeat</keyword>
<evidence type="ECO:0000256" key="7">
    <source>
        <dbReference type="PROSITE-ProRule" id="PRU00221"/>
    </source>
</evidence>
<feature type="repeat" description="WD" evidence="7">
    <location>
        <begin position="250"/>
        <end position="284"/>
    </location>
</feature>
<protein>
    <submittedName>
        <fullName evidence="8">WD repeat-containing protein 6</fullName>
    </submittedName>
</protein>
<evidence type="ECO:0000313" key="8">
    <source>
        <dbReference type="EMBL" id="KAL0420179.1"/>
    </source>
</evidence>
<dbReference type="GO" id="GO:0005737">
    <property type="term" value="C:cytoplasm"/>
    <property type="evidence" value="ECO:0007669"/>
    <property type="project" value="UniProtKB-SubCell"/>
</dbReference>
<keyword evidence="2" id="KW-0963">Cytoplasm</keyword>
<reference evidence="8" key="2">
    <citation type="journal article" date="2024" name="Plant">
        <title>Genomic evolution and insights into agronomic trait innovations of Sesamum species.</title>
        <authorList>
            <person name="Miao H."/>
            <person name="Wang L."/>
            <person name="Qu L."/>
            <person name="Liu H."/>
            <person name="Sun Y."/>
            <person name="Le M."/>
            <person name="Wang Q."/>
            <person name="Wei S."/>
            <person name="Zheng Y."/>
            <person name="Lin W."/>
            <person name="Duan Y."/>
            <person name="Cao H."/>
            <person name="Xiong S."/>
            <person name="Wang X."/>
            <person name="Wei L."/>
            <person name="Li C."/>
            <person name="Ma Q."/>
            <person name="Ju M."/>
            <person name="Zhao R."/>
            <person name="Li G."/>
            <person name="Mu C."/>
            <person name="Tian Q."/>
            <person name="Mei H."/>
            <person name="Zhang T."/>
            <person name="Gao T."/>
            <person name="Zhang H."/>
        </authorList>
    </citation>
    <scope>NUCLEOTIDE SEQUENCE</scope>
    <source>
        <strain evidence="8">G02</strain>
    </source>
</reference>
<keyword evidence="4" id="KW-0819">tRNA processing</keyword>
<name>A0AAW2USV6_SESRA</name>
<dbReference type="PROSITE" id="PS00678">
    <property type="entry name" value="WD_REPEATS_1"/>
    <property type="match status" value="1"/>
</dbReference>
<dbReference type="GO" id="GO:0030488">
    <property type="term" value="P:tRNA methylation"/>
    <property type="evidence" value="ECO:0007669"/>
    <property type="project" value="TreeGrafter"/>
</dbReference>
<dbReference type="PROSITE" id="PS50294">
    <property type="entry name" value="WD_REPEATS_REGION"/>
    <property type="match status" value="1"/>
</dbReference>
<sequence>MRVSEQSQWQLLRRQYLGEISALCFLRLPAYLCSLPLLLAGTGSQILVYDLVSGKIIRSFPVFEGIRVHGISVEHFHKPLPGSALAFRIAVFGERRVKLFSLQIESDSLQKPFLDVRLTLIHSLPKFGHWVLDVCFLKLNGASSSEDACHLAIGCSDNSIYFWDILRCDIFSEVKCAERCLLYSMRMLGNDIESLRIASGTIFNEIVVWKVVHQNHSTSLRSNAEDHIPLTSNEDLIPGSKYKDALISRLVGHEGSIFRIAWFSNGMKLVSVSDDRSARIWEVQAEKGECKDRVNHLAGPVLFGHSARIWDCCIYDSLIITAGEDCTCRVWDHDGRELNVIKEHITLFPHSFGKISFWRGVWRCLYDPCSSLLVTAGFDSAIKLHQIYTSSKELEETTVSEDFSDRNELFALSIPNTSGVVGSWTDSLYVATNNGYLYHASLFNNEAVKWTELARISEEAPIICMDLLSKFSDLSGGFEDWIAVGDGKGRMTIVLVVGTGGSPKVEFTLTWPAEKERHLLGAYWCKSLENRFIFTSDPGGGLKLWKLCHNSHSASLNGRGSCDVSLIAEYASCFGMRIMCVDASFDEELVVCGDIRGNLLLFSLPRGLLCATAIAAEVKASPVNYFRGAHGVSSVSSVSIYSPSDQVEIHSVKCFIEDVYSGSDEDQGLVSGSSWIATGCEDGTVRLTRYKPGMENWVYSQHLGEHVSGSAVRSVCSVSKMHIFVPESSGMPNVVYRQNGTSEDRDPFILISVGAKRVVTAWKQMIIMSNKGVDSVCSETDKKNANNLTGPSTETMSSFSFHWLSTDMPFKHTSYVKRQYTKEVLETDEDLSTTTSDSVPIEQLPSRCRKKEANLCPEDDLENDWRYLDVTAFLVKEYGSRISVCFVIVACSDATVTLRALVLPFPALVGNGNLLVIIFPLPNISPSQLHGRFDVALLAPLSSPVLALQHVVIPKVLPSNGNIQTGSVYLAITGSTDGSIGIWDLTECVENFMRQISGLEMENCMEFQKRPRTGRGSQGGRWWRSIGSHSAKKKPLNCDLIGKTHTGLVSVGRMENHVYGTSETSLSGKSNAQVPFQVDNQASFLSVRKKDDLSPEASVLVAMHVLGNVHQSGVNCLNVSDVQDLRPADSRFSFYVISGGDDQAINCLRCDLKINPMLENSVNMSMGIHCTTLPVAANNYSGHCLKKNHQMQFYNVDKIISAHSSAVKGTFDQYLFPILICFSTLSVN</sequence>
<dbReference type="InterPro" id="IPR001680">
    <property type="entry name" value="WD40_rpt"/>
</dbReference>
<dbReference type="Gene3D" id="2.130.10.10">
    <property type="entry name" value="YVTN repeat-like/Quinoprotein amine dehydrogenase"/>
    <property type="match status" value="4"/>
</dbReference>
<evidence type="ECO:0000256" key="3">
    <source>
        <dbReference type="ARBA" id="ARBA00022574"/>
    </source>
</evidence>
<evidence type="ECO:0000256" key="5">
    <source>
        <dbReference type="ARBA" id="ARBA00022737"/>
    </source>
</evidence>
<accession>A0AAW2USV6</accession>
<dbReference type="InterPro" id="IPR036322">
    <property type="entry name" value="WD40_repeat_dom_sf"/>
</dbReference>
<evidence type="ECO:0000256" key="1">
    <source>
        <dbReference type="ARBA" id="ARBA00004496"/>
    </source>
</evidence>
<reference evidence="8" key="1">
    <citation type="submission" date="2020-06" db="EMBL/GenBank/DDBJ databases">
        <authorList>
            <person name="Li T."/>
            <person name="Hu X."/>
            <person name="Zhang T."/>
            <person name="Song X."/>
            <person name="Zhang H."/>
            <person name="Dai N."/>
            <person name="Sheng W."/>
            <person name="Hou X."/>
            <person name="Wei L."/>
        </authorList>
    </citation>
    <scope>NUCLEOTIDE SEQUENCE</scope>
    <source>
        <strain evidence="8">G02</strain>
        <tissue evidence="8">Leaf</tissue>
    </source>
</reference>
<proteinExistence type="inferred from homology"/>
<comment type="similarity">
    <text evidence="6">Belongs to the WD repeat WDR6 family.</text>
</comment>
<dbReference type="InterPro" id="IPR019775">
    <property type="entry name" value="WD40_repeat_CS"/>
</dbReference>
<dbReference type="SUPFAM" id="SSF50978">
    <property type="entry name" value="WD40 repeat-like"/>
    <property type="match status" value="2"/>
</dbReference>
<dbReference type="InterPro" id="IPR051973">
    <property type="entry name" value="tRNA_Anticodon_Mtase-Reg"/>
</dbReference>